<proteinExistence type="inferred from homology"/>
<reference evidence="7" key="1">
    <citation type="submission" date="2025-08" db="UniProtKB">
        <authorList>
            <consortium name="RefSeq"/>
        </authorList>
    </citation>
    <scope>IDENTIFICATION</scope>
    <source>
        <tissue evidence="7">Seedling</tissue>
    </source>
</reference>
<dbReference type="CDD" id="cd03784">
    <property type="entry name" value="GT1_Gtf-like"/>
    <property type="match status" value="1"/>
</dbReference>
<evidence type="ECO:0000256" key="2">
    <source>
        <dbReference type="ARBA" id="ARBA00022679"/>
    </source>
</evidence>
<gene>
    <name evidence="7" type="primary">LOC125418279</name>
</gene>
<dbReference type="SUPFAM" id="SSF53756">
    <property type="entry name" value="UDP-Glycosyltransferase/glycogen phosphorylase"/>
    <property type="match status" value="1"/>
</dbReference>
<evidence type="ECO:0000256" key="3">
    <source>
        <dbReference type="RuleBase" id="RU003718"/>
    </source>
</evidence>
<dbReference type="Pfam" id="PF26168">
    <property type="entry name" value="Glyco_transf_N"/>
    <property type="match status" value="1"/>
</dbReference>
<dbReference type="EC" id="2.4.1.-" evidence="4"/>
<keyword evidence="6" id="KW-1185">Reference proteome</keyword>
<dbReference type="PANTHER" id="PTHR48044:SF29">
    <property type="entry name" value="GLYCOSYLTRANSFERASE"/>
    <property type="match status" value="1"/>
</dbReference>
<evidence type="ECO:0000313" key="7">
    <source>
        <dbReference type="RefSeq" id="XP_048326362.2"/>
    </source>
</evidence>
<name>A0ABM3IDU8_ZIZJJ</name>
<evidence type="ECO:0000259" key="5">
    <source>
        <dbReference type="Pfam" id="PF26168"/>
    </source>
</evidence>
<accession>A0ABM3IDU8</accession>
<protein>
    <recommendedName>
        <fullName evidence="4">Glycosyltransferase</fullName>
        <ecNumber evidence="4">2.4.1.-</ecNumber>
    </recommendedName>
</protein>
<dbReference type="PROSITE" id="PS00375">
    <property type="entry name" value="UDPGT"/>
    <property type="match status" value="1"/>
</dbReference>
<keyword evidence="3" id="KW-0328">Glycosyltransferase</keyword>
<dbReference type="Gene3D" id="3.40.50.2000">
    <property type="entry name" value="Glycogen Phosphorylase B"/>
    <property type="match status" value="2"/>
</dbReference>
<sequence length="451" mass="51096">MMDAMQKTAIKVLMLPWLAHGHISPFLELAKKLIHSSQRNFHVYLCSSPVNLDSIRLKFSCDPKLSNSIELVELHLPSTPELPPHHHTTKGLPPHLMPNLMKAFEMTRSDFTNILETQKPDLIIHDFLPPWVHDVASSMNIPNIAFITSGASIMNFSFHFTNNKIDEFPFPEICPDSLIKKFNQLRETSLKDDVGGKPLHFYETSCKIILIKSFRELEGKYIDYLSTSFGKKVVPVGPLVPDPVDDNEGMDIINWLDKKEKSSTILVSFGSECYLSKQDMKEIAHGLELSKVNFIWVIRFPEGEEEKLEDALPEGYLERVRERGMVVENWAPQVKILNHANTGGFVSHCGWGSLMESIKFGVPIIAMPMQFDQPMNARLAEVSGIGLEIKMDNDNGRIEREAMAKVIKQVVIEETGEVIRKKAREMSDCIKIKGEEEIDGAVQELLKLSEM</sequence>
<dbReference type="Pfam" id="PF00201">
    <property type="entry name" value="UDPGT"/>
    <property type="match status" value="1"/>
</dbReference>
<dbReference type="PANTHER" id="PTHR48044">
    <property type="entry name" value="GLYCOSYLTRANSFERASE"/>
    <property type="match status" value="1"/>
</dbReference>
<dbReference type="InterPro" id="IPR002213">
    <property type="entry name" value="UDP_glucos_trans"/>
</dbReference>
<dbReference type="InterPro" id="IPR058980">
    <property type="entry name" value="Glyco_transf_N"/>
</dbReference>
<dbReference type="InterPro" id="IPR035595">
    <property type="entry name" value="UDP_glycos_trans_CS"/>
</dbReference>
<feature type="domain" description="Glycosyltransferase N-terminal" evidence="5">
    <location>
        <begin position="10"/>
        <end position="241"/>
    </location>
</feature>
<dbReference type="RefSeq" id="XP_048326362.2">
    <property type="nucleotide sequence ID" value="XM_048470405.2"/>
</dbReference>
<evidence type="ECO:0000256" key="1">
    <source>
        <dbReference type="ARBA" id="ARBA00009995"/>
    </source>
</evidence>
<evidence type="ECO:0000313" key="6">
    <source>
        <dbReference type="Proteomes" id="UP001652623"/>
    </source>
</evidence>
<comment type="similarity">
    <text evidence="1 3">Belongs to the UDP-glycosyltransferase family.</text>
</comment>
<organism evidence="6 7">
    <name type="scientific">Ziziphus jujuba</name>
    <name type="common">Chinese jujube</name>
    <name type="synonym">Ziziphus sativa</name>
    <dbReference type="NCBI Taxonomy" id="326968"/>
    <lineage>
        <taxon>Eukaryota</taxon>
        <taxon>Viridiplantae</taxon>
        <taxon>Streptophyta</taxon>
        <taxon>Embryophyta</taxon>
        <taxon>Tracheophyta</taxon>
        <taxon>Spermatophyta</taxon>
        <taxon>Magnoliopsida</taxon>
        <taxon>eudicotyledons</taxon>
        <taxon>Gunneridae</taxon>
        <taxon>Pentapetalae</taxon>
        <taxon>rosids</taxon>
        <taxon>fabids</taxon>
        <taxon>Rosales</taxon>
        <taxon>Rhamnaceae</taxon>
        <taxon>Paliureae</taxon>
        <taxon>Ziziphus</taxon>
    </lineage>
</organism>
<dbReference type="Proteomes" id="UP001652623">
    <property type="component" value="Chromosome 8"/>
</dbReference>
<dbReference type="GeneID" id="125418279"/>
<evidence type="ECO:0000256" key="4">
    <source>
        <dbReference type="RuleBase" id="RU362057"/>
    </source>
</evidence>
<keyword evidence="2 3" id="KW-0808">Transferase</keyword>